<name>A0AAE1D3G4_9GAST</name>
<dbReference type="EMBL" id="JAWDGP010005588">
    <property type="protein sequence ID" value="KAK3755775.1"/>
    <property type="molecule type" value="Genomic_DNA"/>
</dbReference>
<dbReference type="AlphaFoldDB" id="A0AAE1D3G4"/>
<proteinExistence type="predicted"/>
<reference evidence="1" key="1">
    <citation type="journal article" date="2023" name="G3 (Bethesda)">
        <title>A reference genome for the long-term kleptoplast-retaining sea slug Elysia crispata morphotype clarki.</title>
        <authorList>
            <person name="Eastman K.E."/>
            <person name="Pendleton A.L."/>
            <person name="Shaikh M.A."/>
            <person name="Suttiyut T."/>
            <person name="Ogas R."/>
            <person name="Tomko P."/>
            <person name="Gavelis G."/>
            <person name="Widhalm J.R."/>
            <person name="Wisecaver J.H."/>
        </authorList>
    </citation>
    <scope>NUCLEOTIDE SEQUENCE</scope>
    <source>
        <strain evidence="1">ECLA1</strain>
    </source>
</reference>
<gene>
    <name evidence="1" type="ORF">RRG08_033952</name>
</gene>
<evidence type="ECO:0000313" key="1">
    <source>
        <dbReference type="EMBL" id="KAK3755775.1"/>
    </source>
</evidence>
<keyword evidence="2" id="KW-1185">Reference proteome</keyword>
<dbReference type="Proteomes" id="UP001283361">
    <property type="component" value="Unassembled WGS sequence"/>
</dbReference>
<organism evidence="1 2">
    <name type="scientific">Elysia crispata</name>
    <name type="common">lettuce slug</name>
    <dbReference type="NCBI Taxonomy" id="231223"/>
    <lineage>
        <taxon>Eukaryota</taxon>
        <taxon>Metazoa</taxon>
        <taxon>Spiralia</taxon>
        <taxon>Lophotrochozoa</taxon>
        <taxon>Mollusca</taxon>
        <taxon>Gastropoda</taxon>
        <taxon>Heterobranchia</taxon>
        <taxon>Euthyneura</taxon>
        <taxon>Panpulmonata</taxon>
        <taxon>Sacoglossa</taxon>
        <taxon>Placobranchoidea</taxon>
        <taxon>Plakobranchidae</taxon>
        <taxon>Elysia</taxon>
    </lineage>
</organism>
<protein>
    <submittedName>
        <fullName evidence="1">Uncharacterized protein</fullName>
    </submittedName>
</protein>
<evidence type="ECO:0000313" key="2">
    <source>
        <dbReference type="Proteomes" id="UP001283361"/>
    </source>
</evidence>
<sequence>MSYGYFVGMVNFGLYCFFSHTTDPSHVGARLVENFHRSLIEDIKGRHIIKRSFTSPKLPKKSRGVEEFATAISSDLLPPCAYVVLPLARYPFSS</sequence>
<comment type="caution">
    <text evidence="1">The sequence shown here is derived from an EMBL/GenBank/DDBJ whole genome shotgun (WGS) entry which is preliminary data.</text>
</comment>
<accession>A0AAE1D3G4</accession>